<comment type="caution">
    <text evidence="1">The sequence shown here is derived from an EMBL/GenBank/DDBJ whole genome shotgun (WGS) entry which is preliminary data.</text>
</comment>
<protein>
    <submittedName>
        <fullName evidence="1">Uncharacterized protein</fullName>
    </submittedName>
</protein>
<dbReference type="OrthoDB" id="6300710at2"/>
<organism evidence="1 2">
    <name type="scientific">Pseudoalteromonas piscicida</name>
    <dbReference type="NCBI Taxonomy" id="43662"/>
    <lineage>
        <taxon>Bacteria</taxon>
        <taxon>Pseudomonadati</taxon>
        <taxon>Pseudomonadota</taxon>
        <taxon>Gammaproteobacteria</taxon>
        <taxon>Alteromonadales</taxon>
        <taxon>Pseudoalteromonadaceae</taxon>
        <taxon>Pseudoalteromonas</taxon>
    </lineage>
</organism>
<sequence>MRSDNFVLITAKQLAGKKAIKPWMFKIGLALLNSHITERKNLGLPLFELEQELAEAKRELENL</sequence>
<dbReference type="EMBL" id="NKHF01000084">
    <property type="protein sequence ID" value="PCK30429.1"/>
    <property type="molecule type" value="Genomic_DNA"/>
</dbReference>
<evidence type="ECO:0000313" key="2">
    <source>
        <dbReference type="Proteomes" id="UP000228621"/>
    </source>
</evidence>
<name>A0A2A5JM70_PSEO7</name>
<reference evidence="2" key="1">
    <citation type="journal article" date="2019" name="Genome Announc.">
        <title>Draft Genome Sequence of Pseudoalteromonas piscicida Strain 36Y ROTHPW, an Hypersaline Seawater Isolate from the South Coast of Sonora, Mexico.</title>
        <authorList>
            <person name="Sanchez-Diaz R."/>
            <person name="Molina-Garza Z.J."/>
            <person name="Cruz-Suarez L.E."/>
            <person name="Selvin J."/>
            <person name="Kiran G.S."/>
            <person name="Ibarra-Gamez J.C."/>
            <person name="Gomez-Gil B."/>
            <person name="Galaviz-Silva L."/>
        </authorList>
    </citation>
    <scope>NUCLEOTIDE SEQUENCE [LARGE SCALE GENOMIC DNA]</scope>
    <source>
        <strain evidence="2">36Y_RITHPW</strain>
    </source>
</reference>
<accession>A0A2A5JM70</accession>
<evidence type="ECO:0000313" key="1">
    <source>
        <dbReference type="EMBL" id="PCK30429.1"/>
    </source>
</evidence>
<dbReference type="AlphaFoldDB" id="A0A2A5JM70"/>
<keyword evidence="2" id="KW-1185">Reference proteome</keyword>
<gene>
    <name evidence="1" type="ORF">CEX98_17545</name>
</gene>
<proteinExistence type="predicted"/>
<dbReference type="Proteomes" id="UP000228621">
    <property type="component" value="Unassembled WGS sequence"/>
</dbReference>